<dbReference type="EMBL" id="LVLJ01002098">
    <property type="protein sequence ID" value="OAE26813.1"/>
    <property type="molecule type" value="Genomic_DNA"/>
</dbReference>
<organism evidence="1 2">
    <name type="scientific">Marchantia polymorpha subsp. ruderalis</name>
    <dbReference type="NCBI Taxonomy" id="1480154"/>
    <lineage>
        <taxon>Eukaryota</taxon>
        <taxon>Viridiplantae</taxon>
        <taxon>Streptophyta</taxon>
        <taxon>Embryophyta</taxon>
        <taxon>Marchantiophyta</taxon>
        <taxon>Marchantiopsida</taxon>
        <taxon>Marchantiidae</taxon>
        <taxon>Marchantiales</taxon>
        <taxon>Marchantiaceae</taxon>
        <taxon>Marchantia</taxon>
    </lineage>
</organism>
<evidence type="ECO:0000313" key="1">
    <source>
        <dbReference type="EMBL" id="OAE26813.1"/>
    </source>
</evidence>
<accession>A0A176W2H7</accession>
<dbReference type="AlphaFoldDB" id="A0A176W2H7"/>
<keyword evidence="2" id="KW-1185">Reference proteome</keyword>
<dbReference type="Proteomes" id="UP000077202">
    <property type="component" value="Unassembled WGS sequence"/>
</dbReference>
<protein>
    <submittedName>
        <fullName evidence="1">Uncharacterized protein</fullName>
    </submittedName>
</protein>
<name>A0A176W2H7_MARPO</name>
<gene>
    <name evidence="1" type="ORF">AXG93_215s1100</name>
</gene>
<sequence>MGEEAGKGVESVISRSSDSYATVLYRHFGRSNKVMIAESNLLTVLRFEAAAVLHALASRSELSVRRTPLLLSQIKSAQIPRQIFTFHS</sequence>
<comment type="caution">
    <text evidence="1">The sequence shown here is derived from an EMBL/GenBank/DDBJ whole genome shotgun (WGS) entry which is preliminary data.</text>
</comment>
<evidence type="ECO:0000313" key="2">
    <source>
        <dbReference type="Proteomes" id="UP000077202"/>
    </source>
</evidence>
<reference evidence="1" key="1">
    <citation type="submission" date="2016-03" db="EMBL/GenBank/DDBJ databases">
        <title>Mechanisms controlling the formation of the plant cell surface in tip-growing cells are functionally conserved among land plants.</title>
        <authorList>
            <person name="Honkanen S."/>
            <person name="Jones V.A."/>
            <person name="Morieri G."/>
            <person name="Champion C."/>
            <person name="Hetherington A.J."/>
            <person name="Kelly S."/>
            <person name="Saint-Marcoux D."/>
            <person name="Proust H."/>
            <person name="Prescott H."/>
            <person name="Dolan L."/>
        </authorList>
    </citation>
    <scope>NUCLEOTIDE SEQUENCE [LARGE SCALE GENOMIC DNA]</scope>
    <source>
        <tissue evidence="1">Whole gametophyte</tissue>
    </source>
</reference>
<proteinExistence type="predicted"/>